<feature type="coiled-coil region" evidence="1">
    <location>
        <begin position="1"/>
        <end position="175"/>
    </location>
</feature>
<organism evidence="2 3">
    <name type="scientific">Aureobasidium namibiae CBS 147.97</name>
    <dbReference type="NCBI Taxonomy" id="1043004"/>
    <lineage>
        <taxon>Eukaryota</taxon>
        <taxon>Fungi</taxon>
        <taxon>Dikarya</taxon>
        <taxon>Ascomycota</taxon>
        <taxon>Pezizomycotina</taxon>
        <taxon>Dothideomycetes</taxon>
        <taxon>Dothideomycetidae</taxon>
        <taxon>Dothideales</taxon>
        <taxon>Saccotheciaceae</taxon>
        <taxon>Aureobasidium</taxon>
    </lineage>
</organism>
<reference evidence="2 3" key="1">
    <citation type="journal article" date="2014" name="BMC Genomics">
        <title>Genome sequencing of four Aureobasidium pullulans varieties: biotechnological potential, stress tolerance, and description of new species.</title>
        <authorList>
            <person name="Gostin Ar C."/>
            <person name="Ohm R.A."/>
            <person name="Kogej T."/>
            <person name="Sonjak S."/>
            <person name="Turk M."/>
            <person name="Zajc J."/>
            <person name="Zalar P."/>
            <person name="Grube M."/>
            <person name="Sun H."/>
            <person name="Han J."/>
            <person name="Sharma A."/>
            <person name="Chiniquy J."/>
            <person name="Ngan C.Y."/>
            <person name="Lipzen A."/>
            <person name="Barry K."/>
            <person name="Grigoriev I.V."/>
            <person name="Gunde-Cimerman N."/>
        </authorList>
    </citation>
    <scope>NUCLEOTIDE SEQUENCE [LARGE SCALE GENOMIC DNA]</scope>
    <source>
        <strain evidence="2 3">CBS 147.97</strain>
    </source>
</reference>
<evidence type="ECO:0000313" key="2">
    <source>
        <dbReference type="EMBL" id="KEQ76165.1"/>
    </source>
</evidence>
<evidence type="ECO:0000256" key="1">
    <source>
        <dbReference type="SAM" id="Coils"/>
    </source>
</evidence>
<dbReference type="GeneID" id="25416428"/>
<dbReference type="HOGENOM" id="CLU_1461030_0_0_1"/>
<name>A0A074WSM2_9PEZI</name>
<dbReference type="EMBL" id="KL584704">
    <property type="protein sequence ID" value="KEQ76165.1"/>
    <property type="molecule type" value="Genomic_DNA"/>
</dbReference>
<dbReference type="AlphaFoldDB" id="A0A074WSM2"/>
<sequence length="217" mass="25636">MVLNDKAKQTAEKQLQALQEELQALREDKIEVGAENEELRLIHMRQEDRIDQLRKDIDGLIDDNETLRDDYDEVTTDNKTLRDEYDEVKAINRTLHNNIADLNNNVYQWEKYALEESDQLTKLNAYTDELEQRLKESKAHSGDLEERNEELEDRLITERIESQALEVECEDLERKNKALWSTVNYLDGLSEEDQIEVMRMRKGVIKLKKLWEAGELD</sequence>
<gene>
    <name evidence="2" type="ORF">M436DRAFT_79420</name>
</gene>
<proteinExistence type="predicted"/>
<protein>
    <submittedName>
        <fullName evidence="2">Uncharacterized protein</fullName>
    </submittedName>
</protein>
<evidence type="ECO:0000313" key="3">
    <source>
        <dbReference type="Proteomes" id="UP000027730"/>
    </source>
</evidence>
<dbReference type="RefSeq" id="XP_013430509.1">
    <property type="nucleotide sequence ID" value="XM_013575055.1"/>
</dbReference>
<dbReference type="Gene3D" id="1.20.5.340">
    <property type="match status" value="1"/>
</dbReference>
<keyword evidence="3" id="KW-1185">Reference proteome</keyword>
<keyword evidence="1" id="KW-0175">Coiled coil</keyword>
<dbReference type="OrthoDB" id="3942439at2759"/>
<dbReference type="Proteomes" id="UP000027730">
    <property type="component" value="Unassembled WGS sequence"/>
</dbReference>
<accession>A0A074WSM2</accession>